<organism evidence="1 2">
    <name type="scientific">Bradyrhizobium erythrophlei</name>
    <dbReference type="NCBI Taxonomy" id="1437360"/>
    <lineage>
        <taxon>Bacteria</taxon>
        <taxon>Pseudomonadati</taxon>
        <taxon>Pseudomonadota</taxon>
        <taxon>Alphaproteobacteria</taxon>
        <taxon>Hyphomicrobiales</taxon>
        <taxon>Nitrobacteraceae</taxon>
        <taxon>Bradyrhizobium</taxon>
    </lineage>
</organism>
<evidence type="ECO:0000313" key="1">
    <source>
        <dbReference type="EMBL" id="SHH48024.1"/>
    </source>
</evidence>
<sequence length="113" mass="12828">MTGYPEFNFPKFFAVQKMLEAKGWKVFNPAEKDVEADVHEMEAYKTGDAKLSVAEGFDYKAAFTWDCDKVIYGDGIYMLEGWEKSTGARAEWAVAQFIKAQNPSYTIQYEAVA</sequence>
<protein>
    <submittedName>
        <fullName evidence="1">Uncharacterized protein</fullName>
    </submittedName>
</protein>
<dbReference type="AlphaFoldDB" id="A0A1M5TBD9"/>
<dbReference type="InterPro" id="IPR025518">
    <property type="entry name" value="DUF4406"/>
</dbReference>
<reference evidence="1 2" key="1">
    <citation type="submission" date="2016-11" db="EMBL/GenBank/DDBJ databases">
        <authorList>
            <person name="Jaros S."/>
            <person name="Januszkiewicz K."/>
            <person name="Wedrychowicz H."/>
        </authorList>
    </citation>
    <scope>NUCLEOTIDE SEQUENCE [LARGE SCALE GENOMIC DNA]</scope>
    <source>
        <strain evidence="1 2">GAS242</strain>
    </source>
</reference>
<dbReference type="RefSeq" id="WP_079570831.1">
    <property type="nucleotide sequence ID" value="NZ_LT670818.1"/>
</dbReference>
<dbReference type="Proteomes" id="UP000190675">
    <property type="component" value="Chromosome I"/>
</dbReference>
<gene>
    <name evidence="1" type="ORF">SAMN05444169_7660</name>
</gene>
<dbReference type="SUPFAM" id="SSF52309">
    <property type="entry name" value="N-(deoxy)ribosyltransferase-like"/>
    <property type="match status" value="1"/>
</dbReference>
<proteinExistence type="predicted"/>
<accession>A0A1M5TBD9</accession>
<name>A0A1M5TBD9_9BRAD</name>
<dbReference type="Gene3D" id="3.40.50.10400">
    <property type="entry name" value="Hypothetical protein PA1492"/>
    <property type="match status" value="1"/>
</dbReference>
<evidence type="ECO:0000313" key="2">
    <source>
        <dbReference type="Proteomes" id="UP000190675"/>
    </source>
</evidence>
<dbReference type="EMBL" id="LT670818">
    <property type="protein sequence ID" value="SHH48024.1"/>
    <property type="molecule type" value="Genomic_DNA"/>
</dbReference>
<dbReference type="Pfam" id="PF14359">
    <property type="entry name" value="DUF4406"/>
    <property type="match status" value="1"/>
</dbReference>
<dbReference type="OrthoDB" id="2376767at2"/>